<dbReference type="AlphaFoldDB" id="G9MMK3"/>
<name>G9MMK3_HYPVG</name>
<proteinExistence type="predicted"/>
<dbReference type="Proteomes" id="UP000007115">
    <property type="component" value="Unassembled WGS sequence"/>
</dbReference>
<dbReference type="RefSeq" id="XP_013958774.1">
    <property type="nucleotide sequence ID" value="XM_014103299.1"/>
</dbReference>
<accession>G9MMK3</accession>
<dbReference type="EMBL" id="ABDF02000004">
    <property type="protein sequence ID" value="EHK24571.1"/>
    <property type="molecule type" value="Genomic_DNA"/>
</dbReference>
<dbReference type="GeneID" id="25796213"/>
<keyword evidence="2" id="KW-1185">Reference proteome</keyword>
<sequence length="261" mass="28157">MRRFCGAVPHPMYPIPSTLLASSYSVLRPRRCLRQLASGKTPRPRSIAVPCTGGATLGLHAAAVPVPHPGRWAGLCARAPQVLVPFRFPFRKYSVPATKSFAPANAGRRSFRAPPPSSGRHWPSWGGFDSGRAAIVAFSSICNPLRYLAFARSTFLAAGSHGGAPYRNRLWALTPAIDTSLYQPVALLYNSWAWGCWAGQTAQLTRRAKHWMDQNGTIRSQNRLLGCASSEHVSSGANAIFAPPAIQSWAPLSVDSGPRGT</sequence>
<evidence type="ECO:0000313" key="1">
    <source>
        <dbReference type="EMBL" id="EHK24571.1"/>
    </source>
</evidence>
<dbReference type="InParanoid" id="G9MMK3"/>
<protein>
    <submittedName>
        <fullName evidence="1">Uncharacterized protein</fullName>
    </submittedName>
</protein>
<organism evidence="1 2">
    <name type="scientific">Hypocrea virens (strain Gv29-8 / FGSC 10586)</name>
    <name type="common">Gliocladium virens</name>
    <name type="synonym">Trichoderma virens</name>
    <dbReference type="NCBI Taxonomy" id="413071"/>
    <lineage>
        <taxon>Eukaryota</taxon>
        <taxon>Fungi</taxon>
        <taxon>Dikarya</taxon>
        <taxon>Ascomycota</taxon>
        <taxon>Pezizomycotina</taxon>
        <taxon>Sordariomycetes</taxon>
        <taxon>Hypocreomycetidae</taxon>
        <taxon>Hypocreales</taxon>
        <taxon>Hypocreaceae</taxon>
        <taxon>Trichoderma</taxon>
    </lineage>
</organism>
<dbReference type="VEuPathDB" id="FungiDB:TRIVIDRAFT_61358"/>
<dbReference type="HOGENOM" id="CLU_1065819_0_0_1"/>
<evidence type="ECO:0000313" key="2">
    <source>
        <dbReference type="Proteomes" id="UP000007115"/>
    </source>
</evidence>
<gene>
    <name evidence="1" type="ORF">TRIVIDRAFT_61358</name>
</gene>
<comment type="caution">
    <text evidence="1">The sequence shown here is derived from an EMBL/GenBank/DDBJ whole genome shotgun (WGS) entry which is preliminary data.</text>
</comment>
<reference evidence="1 2" key="1">
    <citation type="journal article" date="2011" name="Genome Biol.">
        <title>Comparative genome sequence analysis underscores mycoparasitism as the ancestral life style of Trichoderma.</title>
        <authorList>
            <person name="Kubicek C.P."/>
            <person name="Herrera-Estrella A."/>
            <person name="Seidl-Seiboth V."/>
            <person name="Martinez D.A."/>
            <person name="Druzhinina I.S."/>
            <person name="Thon M."/>
            <person name="Zeilinger S."/>
            <person name="Casas-Flores S."/>
            <person name="Horwitz B.A."/>
            <person name="Mukherjee P.K."/>
            <person name="Mukherjee M."/>
            <person name="Kredics L."/>
            <person name="Alcaraz L.D."/>
            <person name="Aerts A."/>
            <person name="Antal Z."/>
            <person name="Atanasova L."/>
            <person name="Cervantes-Badillo M.G."/>
            <person name="Challacombe J."/>
            <person name="Chertkov O."/>
            <person name="McCluskey K."/>
            <person name="Coulpier F."/>
            <person name="Deshpande N."/>
            <person name="von Doehren H."/>
            <person name="Ebbole D.J."/>
            <person name="Esquivel-Naranjo E.U."/>
            <person name="Fekete E."/>
            <person name="Flipphi M."/>
            <person name="Glaser F."/>
            <person name="Gomez-Rodriguez E.Y."/>
            <person name="Gruber S."/>
            <person name="Han C."/>
            <person name="Henrissat B."/>
            <person name="Hermosa R."/>
            <person name="Hernandez-Onate M."/>
            <person name="Karaffa L."/>
            <person name="Kosti I."/>
            <person name="Le Crom S."/>
            <person name="Lindquist E."/>
            <person name="Lucas S."/>
            <person name="Luebeck M."/>
            <person name="Luebeck P.S."/>
            <person name="Margeot A."/>
            <person name="Metz B."/>
            <person name="Misra M."/>
            <person name="Nevalainen H."/>
            <person name="Omann M."/>
            <person name="Packer N."/>
            <person name="Perrone G."/>
            <person name="Uresti-Rivera E.E."/>
            <person name="Salamov A."/>
            <person name="Schmoll M."/>
            <person name="Seiboth B."/>
            <person name="Shapiro H."/>
            <person name="Sukno S."/>
            <person name="Tamayo-Ramos J.A."/>
            <person name="Tisch D."/>
            <person name="Wiest A."/>
            <person name="Wilkinson H.H."/>
            <person name="Zhang M."/>
            <person name="Coutinho P.M."/>
            <person name="Kenerley C.M."/>
            <person name="Monte E."/>
            <person name="Baker S.E."/>
            <person name="Grigoriev I.V."/>
        </authorList>
    </citation>
    <scope>NUCLEOTIDE SEQUENCE [LARGE SCALE GENOMIC DNA]</scope>
    <source>
        <strain evidence="2">Gv29-8 / FGSC 10586</strain>
    </source>
</reference>